<feature type="transmembrane region" description="Helical" evidence="6">
    <location>
        <begin position="252"/>
        <end position="276"/>
    </location>
</feature>
<dbReference type="GO" id="GO:0016682">
    <property type="term" value="F:oxidoreductase activity, acting on diphenols and related substances as donors, oxygen as acceptor"/>
    <property type="evidence" value="ECO:0007669"/>
    <property type="project" value="TreeGrafter"/>
</dbReference>
<feature type="transmembrane region" description="Helical" evidence="6">
    <location>
        <begin position="227"/>
        <end position="245"/>
    </location>
</feature>
<dbReference type="NCBIfam" id="TIGR00203">
    <property type="entry name" value="cydB"/>
    <property type="match status" value="1"/>
</dbReference>
<dbReference type="GO" id="GO:0005886">
    <property type="term" value="C:plasma membrane"/>
    <property type="evidence" value="ECO:0007669"/>
    <property type="project" value="UniProtKB-SubCell"/>
</dbReference>
<accession>E6PHH3</accession>
<evidence type="ECO:0000256" key="6">
    <source>
        <dbReference type="SAM" id="Phobius"/>
    </source>
</evidence>
<dbReference type="AlphaFoldDB" id="E6PHH3"/>
<dbReference type="InterPro" id="IPR003317">
    <property type="entry name" value="Cyt-d_oxidase_su2"/>
</dbReference>
<dbReference type="PANTHER" id="PTHR43141:SF4">
    <property type="entry name" value="CYTOCHROME BD2 SUBUNIT II"/>
    <property type="match status" value="1"/>
</dbReference>
<feature type="transmembrane region" description="Helical" evidence="6">
    <location>
        <begin position="303"/>
        <end position="321"/>
    </location>
</feature>
<feature type="transmembrane region" description="Helical" evidence="6">
    <location>
        <begin position="197"/>
        <end position="215"/>
    </location>
</feature>
<evidence type="ECO:0000256" key="4">
    <source>
        <dbReference type="ARBA" id="ARBA00022989"/>
    </source>
</evidence>
<feature type="transmembrane region" description="Helical" evidence="6">
    <location>
        <begin position="112"/>
        <end position="135"/>
    </location>
</feature>
<dbReference type="Pfam" id="PF02322">
    <property type="entry name" value="Cyt_bd_oxida_II"/>
    <property type="match status" value="1"/>
</dbReference>
<proteinExistence type="predicted"/>
<feature type="transmembrane region" description="Helical" evidence="6">
    <location>
        <begin position="155"/>
        <end position="176"/>
    </location>
</feature>
<keyword evidence="5 6" id="KW-0472">Membrane</keyword>
<dbReference type="GO" id="GO:0019646">
    <property type="term" value="P:aerobic electron transport chain"/>
    <property type="evidence" value="ECO:0007669"/>
    <property type="project" value="TreeGrafter"/>
</dbReference>
<comment type="subcellular location">
    <subcellularLocation>
        <location evidence="1">Cell membrane</location>
        <topology evidence="1">Multi-pass membrane protein</topology>
    </subcellularLocation>
</comment>
<evidence type="ECO:0000256" key="3">
    <source>
        <dbReference type="ARBA" id="ARBA00022692"/>
    </source>
</evidence>
<comment type="caution">
    <text evidence="7">The sequence shown here is derived from an EMBL/GenBank/DDBJ whole genome shotgun (WGS) entry which is preliminary data.</text>
</comment>
<feature type="transmembrane region" description="Helical" evidence="6">
    <location>
        <begin position="72"/>
        <end position="91"/>
    </location>
</feature>
<keyword evidence="4 6" id="KW-1133">Transmembrane helix</keyword>
<name>E6PHH3_9ZZZZ</name>
<reference evidence="7" key="1">
    <citation type="submission" date="2009-10" db="EMBL/GenBank/DDBJ databases">
        <title>Diversity of trophic interactions inside an arsenic-rich microbial ecosystem.</title>
        <authorList>
            <person name="Bertin P.N."/>
            <person name="Heinrich-Salmeron A."/>
            <person name="Pelletier E."/>
            <person name="Goulhen-Chollet F."/>
            <person name="Arsene-Ploetze F."/>
            <person name="Gallien S."/>
            <person name="Calteau A."/>
            <person name="Vallenet D."/>
            <person name="Casiot C."/>
            <person name="Chane-Woon-Ming B."/>
            <person name="Giloteaux L."/>
            <person name="Barakat M."/>
            <person name="Bonnefoy V."/>
            <person name="Bruneel O."/>
            <person name="Chandler M."/>
            <person name="Cleiss J."/>
            <person name="Duran R."/>
            <person name="Elbaz-Poulichet F."/>
            <person name="Fonknechten N."/>
            <person name="Lauga B."/>
            <person name="Mornico D."/>
            <person name="Ortet P."/>
            <person name="Schaeffer C."/>
            <person name="Siguier P."/>
            <person name="Alexander Thil Smith A."/>
            <person name="Van Dorsselaer A."/>
            <person name="Weissenbach J."/>
            <person name="Medigue C."/>
            <person name="Le Paslier D."/>
        </authorList>
    </citation>
    <scope>NUCLEOTIDE SEQUENCE</scope>
</reference>
<evidence type="ECO:0000313" key="7">
    <source>
        <dbReference type="EMBL" id="CBH75911.1"/>
    </source>
</evidence>
<dbReference type="PANTHER" id="PTHR43141">
    <property type="entry name" value="CYTOCHROME BD2 SUBUNIT II"/>
    <property type="match status" value="1"/>
</dbReference>
<protein>
    <submittedName>
        <fullName evidence="7">Cytochrome d ubiquinol oxidase subunit 2 (Cytochrome d ubiquinol oxidase subunit II) (Cytochrome bd-I oxidase subunit II)</fullName>
        <ecNumber evidence="7">1.10.3.-</ecNumber>
    </submittedName>
</protein>
<dbReference type="EMBL" id="CABL01000017">
    <property type="protein sequence ID" value="CBH75911.1"/>
    <property type="molecule type" value="Genomic_DNA"/>
</dbReference>
<dbReference type="GO" id="GO:0070069">
    <property type="term" value="C:cytochrome complex"/>
    <property type="evidence" value="ECO:0007669"/>
    <property type="project" value="TreeGrafter"/>
</dbReference>
<organism evidence="7">
    <name type="scientific">mine drainage metagenome</name>
    <dbReference type="NCBI Taxonomy" id="410659"/>
    <lineage>
        <taxon>unclassified sequences</taxon>
        <taxon>metagenomes</taxon>
        <taxon>ecological metagenomes</taxon>
    </lineage>
</organism>
<evidence type="ECO:0000256" key="1">
    <source>
        <dbReference type="ARBA" id="ARBA00004651"/>
    </source>
</evidence>
<evidence type="ECO:0000256" key="5">
    <source>
        <dbReference type="ARBA" id="ARBA00023136"/>
    </source>
</evidence>
<keyword evidence="7" id="KW-0560">Oxidoreductase</keyword>
<sequence length="334" mass="35266">MNVAAFALLATAIAIYAVLDGYDLGVGAVAPFVARGGAQRAAAMESIGPFWNGNEVWLIVAGGLLFALFPRAYASAFSGFYLPFTTVLWLLMFRGISLELRNHFASDLWRGFWDTAFTGASALLAVLFGVTLGNLVRGLPLDANGYFLGRFAFLLNPYALAVGIFALLALAQHGLAFLTLRADGELAERSRRLLSRLWWGVLLLYCATTLASLALRSGAAAGAPMRSAPLVVLSLLALGGVHWFSRVGKPGLAFAASSLFLVSLVLAAASTMYPYLLPAFPAGSGGIDITNAGSGPVGLARTLALTLPGLLAVVLYSIFVIRRMRGCPRSTSEL</sequence>
<dbReference type="GO" id="GO:0009055">
    <property type="term" value="F:electron transfer activity"/>
    <property type="evidence" value="ECO:0007669"/>
    <property type="project" value="TreeGrafter"/>
</dbReference>
<keyword evidence="2" id="KW-1003">Cell membrane</keyword>
<keyword evidence="3 6" id="KW-0812">Transmembrane</keyword>
<gene>
    <name evidence="7" type="primary">cydB</name>
    <name evidence="7" type="ORF">CARN1_1078</name>
</gene>
<evidence type="ECO:0000256" key="2">
    <source>
        <dbReference type="ARBA" id="ARBA00022475"/>
    </source>
</evidence>
<dbReference type="EC" id="1.10.3.-" evidence="7"/>